<dbReference type="RefSeq" id="WP_013603223.1">
    <property type="nucleotide sequence ID" value="NZ_CP041370.1"/>
</dbReference>
<dbReference type="Pfam" id="PF13154">
    <property type="entry name" value="DUF3991"/>
    <property type="match status" value="1"/>
</dbReference>
<evidence type="ECO:0000259" key="2">
    <source>
        <dbReference type="Pfam" id="PF13154"/>
    </source>
</evidence>
<organism evidence="3 4">
    <name type="scientific">Paenalkalicoccus suaedae</name>
    <dbReference type="NCBI Taxonomy" id="2592382"/>
    <lineage>
        <taxon>Bacteria</taxon>
        <taxon>Bacillati</taxon>
        <taxon>Bacillota</taxon>
        <taxon>Bacilli</taxon>
        <taxon>Bacillales</taxon>
        <taxon>Bacillaceae</taxon>
        <taxon>Paenalkalicoccus</taxon>
    </lineage>
</organism>
<feature type="domain" description="DUF3991" evidence="2">
    <location>
        <begin position="117"/>
        <end position="190"/>
    </location>
</feature>
<accession>A0A856M5A6</accession>
<dbReference type="Gene3D" id="3.90.580.10">
    <property type="entry name" value="Zinc finger, CHC2-type domain"/>
    <property type="match status" value="1"/>
</dbReference>
<gene>
    <name evidence="3" type="ORF">FLK61_00160</name>
</gene>
<dbReference type="GO" id="GO:0003677">
    <property type="term" value="F:DNA binding"/>
    <property type="evidence" value="ECO:0007669"/>
    <property type="project" value="InterPro"/>
</dbReference>
<proteinExistence type="predicted"/>
<dbReference type="InterPro" id="IPR036977">
    <property type="entry name" value="DNA_primase_Znf_CHC2"/>
</dbReference>
<dbReference type="SUPFAM" id="SSF53955">
    <property type="entry name" value="Lysozyme-like"/>
    <property type="match status" value="1"/>
</dbReference>
<evidence type="ECO:0000313" key="4">
    <source>
        <dbReference type="Proteomes" id="UP000318138"/>
    </source>
</evidence>
<reference evidence="3 4" key="1">
    <citation type="submission" date="2019-07" db="EMBL/GenBank/DDBJ databases">
        <title>Bacillus alkalisoli sp. nov. isolated from saline soil.</title>
        <authorList>
            <person name="Sun J.-Q."/>
            <person name="Xu L."/>
        </authorList>
    </citation>
    <scope>NUCLEOTIDE SEQUENCE [LARGE SCALE GENOMIC DNA]</scope>
    <source>
        <strain evidence="3 4">M4U3P1</strain>
        <plasmid evidence="3 4">unnamed1</plasmid>
    </source>
</reference>
<sequence>MPRVSEDVIKQAAAVDIVGFCEANGYELVKLSDRWYQGAEHDSLMIDKEKNSFQWFSQGKNGNSIDFVRTFYGKSFRDAVSMLTEKDYKHTKEVKEQPQKEFVYDIVHDNSTEQVERYLTEERGIDKGIVNALIAKGLLRQDKRKNCVFVWGNTGKRVGADLQGTITMNKDGKRTTFKQIKPNSQRNYGFNVSLGVPKKLYFFEAPIDLLSYWTMYKDQLSNCRLISMNGVKKNTVFNLIKHTMKSRGVAPTEGVYFGVDNDHAGHKFMDEIRQYEFSVKGEEVKFHNLIPADNHIPKEYLELYQTYGSQYGVDWKYLAAIHKAETNLGNTNEITNGYGFGKYFGAKQLPSEKPYEIQVPIAIEEAARALKANTIDGKTDIGSVLKQDVKEVDLTNQVKMQQKVQLYYDNYNDLGYLPVEEVSKDWNDVLKVRRAASKHREKTHSQKQHRSKKNMLVRG</sequence>
<dbReference type="KEGG" id="psua:FLK61_00160"/>
<feature type="region of interest" description="Disordered" evidence="1">
    <location>
        <begin position="436"/>
        <end position="459"/>
    </location>
</feature>
<protein>
    <submittedName>
        <fullName evidence="3">DUF3991 domain-containing protein</fullName>
    </submittedName>
</protein>
<dbReference type="InterPro" id="IPR025054">
    <property type="entry name" value="DUF3991"/>
</dbReference>
<dbReference type="GO" id="GO:0006260">
    <property type="term" value="P:DNA replication"/>
    <property type="evidence" value="ECO:0007669"/>
    <property type="project" value="InterPro"/>
</dbReference>
<keyword evidence="4" id="KW-1185">Reference proteome</keyword>
<dbReference type="AlphaFoldDB" id="A0A856M5A6"/>
<dbReference type="Proteomes" id="UP000318138">
    <property type="component" value="Plasmid unnamed1"/>
</dbReference>
<keyword evidence="3" id="KW-0614">Plasmid</keyword>
<evidence type="ECO:0000313" key="3">
    <source>
        <dbReference type="EMBL" id="QDK92263.1"/>
    </source>
</evidence>
<dbReference type="SUPFAM" id="SSF57783">
    <property type="entry name" value="Zinc beta-ribbon"/>
    <property type="match status" value="1"/>
</dbReference>
<dbReference type="GO" id="GO:0008270">
    <property type="term" value="F:zinc ion binding"/>
    <property type="evidence" value="ECO:0007669"/>
    <property type="project" value="InterPro"/>
</dbReference>
<dbReference type="EMBL" id="CP041370">
    <property type="protein sequence ID" value="QDK92263.1"/>
    <property type="molecule type" value="Genomic_DNA"/>
</dbReference>
<dbReference type="Gene3D" id="3.40.1360.10">
    <property type="match status" value="1"/>
</dbReference>
<dbReference type="Pfam" id="PF13155">
    <property type="entry name" value="Toprim_2"/>
    <property type="match status" value="1"/>
</dbReference>
<dbReference type="InterPro" id="IPR023346">
    <property type="entry name" value="Lysozyme-like_dom_sf"/>
</dbReference>
<geneLocation type="plasmid" evidence="3 4">
    <name>unnamed1</name>
</geneLocation>
<evidence type="ECO:0000256" key="1">
    <source>
        <dbReference type="SAM" id="MobiDB-lite"/>
    </source>
</evidence>
<name>A0A856M5A6_9BACI</name>